<sequence length="86" mass="9781">MEKEILEILKAMQQDIKGLKESQERLENKIDGVVEQTADLLEFRTKITDTVQQIKIDVEAIKKDVTNVEVITASNWADIAKLKAVK</sequence>
<evidence type="ECO:0000313" key="3">
    <source>
        <dbReference type="Proteomes" id="UP000095558"/>
    </source>
</evidence>
<proteinExistence type="predicted"/>
<reference evidence="2 3" key="1">
    <citation type="submission" date="2015-09" db="EMBL/GenBank/DDBJ databases">
        <authorList>
            <consortium name="Pathogen Informatics"/>
        </authorList>
    </citation>
    <scope>NUCLEOTIDE SEQUENCE [LARGE SCALE GENOMIC DNA]</scope>
    <source>
        <strain evidence="2 3">2789STDY5834855</strain>
    </source>
</reference>
<dbReference type="EMBL" id="CYZV01000106">
    <property type="protein sequence ID" value="CUO94263.1"/>
    <property type="molecule type" value="Genomic_DNA"/>
</dbReference>
<evidence type="ECO:0000256" key="1">
    <source>
        <dbReference type="SAM" id="Coils"/>
    </source>
</evidence>
<dbReference type="OrthoDB" id="1708171at2"/>
<dbReference type="Proteomes" id="UP000095558">
    <property type="component" value="Unassembled WGS sequence"/>
</dbReference>
<keyword evidence="1" id="KW-0175">Coiled coil</keyword>
<evidence type="ECO:0000313" key="2">
    <source>
        <dbReference type="EMBL" id="CUO94263.1"/>
    </source>
</evidence>
<gene>
    <name evidence="2" type="ORF">ERS852470_03737</name>
</gene>
<organism evidence="2 3">
    <name type="scientific">Clostridium disporicum</name>
    <dbReference type="NCBI Taxonomy" id="84024"/>
    <lineage>
        <taxon>Bacteria</taxon>
        <taxon>Bacillati</taxon>
        <taxon>Bacillota</taxon>
        <taxon>Clostridia</taxon>
        <taxon>Eubacteriales</taxon>
        <taxon>Clostridiaceae</taxon>
        <taxon>Clostridium</taxon>
    </lineage>
</organism>
<dbReference type="RefSeq" id="WP_055278048.1">
    <property type="nucleotide sequence ID" value="NZ_CYYT01000069.1"/>
</dbReference>
<feature type="coiled-coil region" evidence="1">
    <location>
        <begin position="9"/>
        <end position="36"/>
    </location>
</feature>
<accession>A0A174J3Q2</accession>
<dbReference type="AlphaFoldDB" id="A0A174J3Q2"/>
<protein>
    <submittedName>
        <fullName evidence="2">Plasmid-related protein</fullName>
    </submittedName>
</protein>
<name>A0A174J3Q2_9CLOT</name>